<sequence>MIGASNDPLELEADLVADQVIAAPAHAPVSGALPRIQRYTVQPSAAVASFSVERVLASPGSPLEPALRQDMEQRFGHDFSRVRVHTDNAAEESARDVSANAYTVGFAVAGQGRHAAAARERRACRTRCQAATRRAERGAGYR</sequence>
<evidence type="ECO:0000313" key="3">
    <source>
        <dbReference type="Proteomes" id="UP000736384"/>
    </source>
</evidence>
<protein>
    <submittedName>
        <fullName evidence="2">DUF4157 domain-containing protein</fullName>
    </submittedName>
</protein>
<proteinExistence type="predicted"/>
<evidence type="ECO:0000259" key="1">
    <source>
        <dbReference type="Pfam" id="PF13699"/>
    </source>
</evidence>
<comment type="caution">
    <text evidence="2">The sequence shown here is derived from an EMBL/GenBank/DDBJ whole genome shotgun (WGS) entry which is preliminary data.</text>
</comment>
<reference evidence="2" key="1">
    <citation type="submission" date="2020-03" db="EMBL/GenBank/DDBJ databases">
        <title>Genome assembly of Azotobacter chroococcum W5.</title>
        <authorList>
            <person name="Kannepalli A."/>
        </authorList>
    </citation>
    <scope>NUCLEOTIDE SEQUENCE</scope>
    <source>
        <strain evidence="2">W5</strain>
    </source>
</reference>
<dbReference type="Pfam" id="PF13699">
    <property type="entry name" value="eCIS_core"/>
    <property type="match status" value="1"/>
</dbReference>
<gene>
    <name evidence="2" type="ORF">HA520_20575</name>
</gene>
<evidence type="ECO:0000313" key="2">
    <source>
        <dbReference type="EMBL" id="NHN79642.1"/>
    </source>
</evidence>
<dbReference type="AlphaFoldDB" id="A0AA44CA05"/>
<organism evidence="2 3">
    <name type="scientific">Azotobacter chroococcum</name>
    <dbReference type="NCBI Taxonomy" id="353"/>
    <lineage>
        <taxon>Bacteria</taxon>
        <taxon>Pseudomonadati</taxon>
        <taxon>Pseudomonadota</taxon>
        <taxon>Gammaproteobacteria</taxon>
        <taxon>Pseudomonadales</taxon>
        <taxon>Pseudomonadaceae</taxon>
        <taxon>Azotobacter</taxon>
    </lineage>
</organism>
<accession>A0AA44CA05</accession>
<name>A0AA44CA05_9GAMM</name>
<dbReference type="InterPro" id="IPR025295">
    <property type="entry name" value="eCIS_core_dom"/>
</dbReference>
<feature type="domain" description="eCIS core" evidence="1">
    <location>
        <begin position="62"/>
        <end position="117"/>
    </location>
</feature>
<dbReference type="EMBL" id="JAAPAP010000024">
    <property type="protein sequence ID" value="NHN79642.1"/>
    <property type="molecule type" value="Genomic_DNA"/>
</dbReference>
<dbReference type="Proteomes" id="UP000736384">
    <property type="component" value="Unassembled WGS sequence"/>
</dbReference>